<feature type="signal peptide" evidence="1">
    <location>
        <begin position="1"/>
        <end position="27"/>
    </location>
</feature>
<feature type="chain" id="PRO_5017046879" description="DUF2059 domain-containing protein" evidence="1">
    <location>
        <begin position="28"/>
        <end position="277"/>
    </location>
</feature>
<dbReference type="Proteomes" id="UP000264719">
    <property type="component" value="Unassembled WGS sequence"/>
</dbReference>
<evidence type="ECO:0000313" key="4">
    <source>
        <dbReference type="Proteomes" id="UP000264719"/>
    </source>
</evidence>
<comment type="caution">
    <text evidence="3">The sequence shown here is derived from an EMBL/GenBank/DDBJ whole genome shotgun (WGS) entry which is preliminary data.</text>
</comment>
<evidence type="ECO:0000256" key="1">
    <source>
        <dbReference type="SAM" id="SignalP"/>
    </source>
</evidence>
<protein>
    <recommendedName>
        <fullName evidence="2">DUF2059 domain-containing protein</fullName>
    </recommendedName>
</protein>
<dbReference type="Pfam" id="PF09832">
    <property type="entry name" value="DUF2059"/>
    <property type="match status" value="1"/>
</dbReference>
<sequence>MTIPLRLRDLKVAALAVVLCLPGAARAAGDLDALLVALQMGETAALMREEGLRHAEGLVSDYTGEPVGAGWTALVGRIYDQAAMEEVIAQDMAAALEGQDLGPMLAFFESARGQRIVTLELAARRALMAEGAEEAAILRYELAEEDEKEIAAQVQQLMADSDLVERNVSGMLNANLMFLRGLASGGSYDDSEEAMIRDVWAQEEDIRLDTLGWLGGYLMLAYEPLQPGDLDAYIAFWQGAPGRALNAALFETFNGLYDLHSFLLGRGLAEFVRSEEL</sequence>
<accession>A0A348WAT1</accession>
<evidence type="ECO:0000313" key="3">
    <source>
        <dbReference type="EMBL" id="HAR51643.1"/>
    </source>
</evidence>
<dbReference type="AlphaFoldDB" id="A0A348WAT1"/>
<name>A0A348WAT1_9RHOB</name>
<keyword evidence="1" id="KW-0732">Signal</keyword>
<organism evidence="3 4">
    <name type="scientific">Roseovarius nubinhibens</name>
    <dbReference type="NCBI Taxonomy" id="314263"/>
    <lineage>
        <taxon>Bacteria</taxon>
        <taxon>Pseudomonadati</taxon>
        <taxon>Pseudomonadota</taxon>
        <taxon>Alphaproteobacteria</taxon>
        <taxon>Rhodobacterales</taxon>
        <taxon>Roseobacteraceae</taxon>
        <taxon>Roseovarius</taxon>
    </lineage>
</organism>
<gene>
    <name evidence="3" type="ORF">DCS45_07155</name>
</gene>
<proteinExistence type="predicted"/>
<dbReference type="InterPro" id="IPR018637">
    <property type="entry name" value="DUF2059"/>
</dbReference>
<dbReference type="RefSeq" id="WP_339856548.1">
    <property type="nucleotide sequence ID" value="NZ_CAXAXR010000043.1"/>
</dbReference>
<feature type="domain" description="DUF2059" evidence="2">
    <location>
        <begin position="84"/>
        <end position="135"/>
    </location>
</feature>
<evidence type="ECO:0000259" key="2">
    <source>
        <dbReference type="Pfam" id="PF09832"/>
    </source>
</evidence>
<reference evidence="3 4" key="1">
    <citation type="journal article" date="2018" name="Nat. Biotechnol.">
        <title>A standardized bacterial taxonomy based on genome phylogeny substantially revises the tree of life.</title>
        <authorList>
            <person name="Parks D.H."/>
            <person name="Chuvochina M."/>
            <person name="Waite D.W."/>
            <person name="Rinke C."/>
            <person name="Skarshewski A."/>
            <person name="Chaumeil P.A."/>
            <person name="Hugenholtz P."/>
        </authorList>
    </citation>
    <scope>NUCLEOTIDE SEQUENCE [LARGE SCALE GENOMIC DNA]</scope>
    <source>
        <strain evidence="3">UBA9169</strain>
    </source>
</reference>
<dbReference type="EMBL" id="DMVW01000072">
    <property type="protein sequence ID" value="HAR51643.1"/>
    <property type="molecule type" value="Genomic_DNA"/>
</dbReference>